<evidence type="ECO:0000313" key="2">
    <source>
        <dbReference type="Proteomes" id="UP001348149"/>
    </source>
</evidence>
<organism evidence="1 2">
    <name type="scientific">Mesobacterium hydrothermale</name>
    <dbReference type="NCBI Taxonomy" id="3111907"/>
    <lineage>
        <taxon>Bacteria</taxon>
        <taxon>Pseudomonadati</taxon>
        <taxon>Pseudomonadota</taxon>
        <taxon>Alphaproteobacteria</taxon>
        <taxon>Rhodobacterales</taxon>
        <taxon>Roseobacteraceae</taxon>
        <taxon>Mesobacterium</taxon>
    </lineage>
</organism>
<comment type="caution">
    <text evidence="1">The sequence shown here is derived from an EMBL/GenBank/DDBJ whole genome shotgun (WGS) entry which is preliminary data.</text>
</comment>
<reference evidence="1 2" key="1">
    <citation type="submission" date="2024-01" db="EMBL/GenBank/DDBJ databases">
        <title>Mesobacterium rodlantinim sp. nov., isolated from shallow sea hydrothermal systems off Kueishantao Island.</title>
        <authorList>
            <person name="Su Z."/>
            <person name="Tang K."/>
        </authorList>
    </citation>
    <scope>NUCLEOTIDE SEQUENCE [LARGE SCALE GENOMIC DNA]</scope>
    <source>
        <strain evidence="1 2">TK19101</strain>
    </source>
</reference>
<protein>
    <recommendedName>
        <fullName evidence="3">Dihydroorotate dehydrogenase</fullName>
    </recommendedName>
</protein>
<accession>A0ABU6HHF4</accession>
<name>A0ABU6HHF4_9RHOB</name>
<keyword evidence="2" id="KW-1185">Reference proteome</keyword>
<evidence type="ECO:0000313" key="1">
    <source>
        <dbReference type="EMBL" id="MEC3861883.1"/>
    </source>
</evidence>
<gene>
    <name evidence="1" type="ORF">VK792_11360</name>
</gene>
<dbReference type="RefSeq" id="WP_326297609.1">
    <property type="nucleotide sequence ID" value="NZ_JAYLLH010000014.1"/>
</dbReference>
<evidence type="ECO:0008006" key="3">
    <source>
        <dbReference type="Google" id="ProtNLM"/>
    </source>
</evidence>
<dbReference type="Proteomes" id="UP001348149">
    <property type="component" value="Unassembled WGS sequence"/>
</dbReference>
<proteinExistence type="predicted"/>
<sequence>MTDHGMDELQSFFDAAKAQAAEPSADLLARVQADALALQPVRSAVVTERAPGILRQLFAAVGGWPAVTGLTAATVLGVWLGAVQPAGLSDSLSTALYGDGTLTVDPQSSFDFVLLEG</sequence>
<dbReference type="EMBL" id="JAYLLH010000014">
    <property type="protein sequence ID" value="MEC3861883.1"/>
    <property type="molecule type" value="Genomic_DNA"/>
</dbReference>